<keyword evidence="7 11" id="KW-0573">Peptidoglycan synthesis</keyword>
<accession>A0A0F6W145</accession>
<reference evidence="12 13" key="1">
    <citation type="submission" date="2015-03" db="EMBL/GenBank/DDBJ databases">
        <title>Genome assembly of Sandaracinus amylolyticus DSM 53668.</title>
        <authorList>
            <person name="Sharma G."/>
            <person name="Subramanian S."/>
        </authorList>
    </citation>
    <scope>NUCLEOTIDE SEQUENCE [LARGE SCALE GENOMIC DNA]</scope>
    <source>
        <strain evidence="12 13">DSM 53668</strain>
    </source>
</reference>
<feature type="transmembrane region" description="Helical" evidence="11">
    <location>
        <begin position="310"/>
        <end position="338"/>
    </location>
</feature>
<evidence type="ECO:0000256" key="9">
    <source>
        <dbReference type="ARBA" id="ARBA00023136"/>
    </source>
</evidence>
<dbReference type="GO" id="GO:0008360">
    <property type="term" value="P:regulation of cell shape"/>
    <property type="evidence" value="ECO:0007669"/>
    <property type="project" value="UniProtKB-KW"/>
</dbReference>
<name>A0A0F6W145_9BACT</name>
<feature type="transmembrane region" description="Helical" evidence="11">
    <location>
        <begin position="279"/>
        <end position="298"/>
    </location>
</feature>
<feature type="transmembrane region" description="Helical" evidence="11">
    <location>
        <begin position="186"/>
        <end position="204"/>
    </location>
</feature>
<evidence type="ECO:0000256" key="10">
    <source>
        <dbReference type="ARBA" id="ARBA00023316"/>
    </source>
</evidence>
<comment type="catalytic activity">
    <reaction evidence="11">
        <text>[GlcNAc-(1-&gt;4)-Mur2Ac(oyl-L-Ala-gamma-D-Glu-L-Lys-D-Ala-D-Ala)](n)-di-trans,octa-cis-undecaprenyl diphosphate + beta-D-GlcNAc-(1-&gt;4)-Mur2Ac(oyl-L-Ala-gamma-D-Glu-L-Lys-D-Ala-D-Ala)-di-trans,octa-cis-undecaprenyl diphosphate = [GlcNAc-(1-&gt;4)-Mur2Ac(oyl-L-Ala-gamma-D-Glu-L-Lys-D-Ala-D-Ala)](n+1)-di-trans,octa-cis-undecaprenyl diphosphate + di-trans,octa-cis-undecaprenyl diphosphate + H(+)</text>
        <dbReference type="Rhea" id="RHEA:23708"/>
        <dbReference type="Rhea" id="RHEA-COMP:9602"/>
        <dbReference type="Rhea" id="RHEA-COMP:9603"/>
        <dbReference type="ChEBI" id="CHEBI:15378"/>
        <dbReference type="ChEBI" id="CHEBI:58405"/>
        <dbReference type="ChEBI" id="CHEBI:60033"/>
        <dbReference type="ChEBI" id="CHEBI:78435"/>
        <dbReference type="EC" id="2.4.99.28"/>
    </reaction>
</comment>
<keyword evidence="3 11" id="KW-0328">Glycosyltransferase</keyword>
<evidence type="ECO:0000256" key="4">
    <source>
        <dbReference type="ARBA" id="ARBA00022679"/>
    </source>
</evidence>
<dbReference type="AlphaFoldDB" id="A0A0F6W145"/>
<dbReference type="InterPro" id="IPR018365">
    <property type="entry name" value="Cell_cycle_FtsW-rel_CS"/>
</dbReference>
<dbReference type="PANTHER" id="PTHR30474">
    <property type="entry name" value="CELL CYCLE PROTEIN"/>
    <property type="match status" value="1"/>
</dbReference>
<evidence type="ECO:0000256" key="1">
    <source>
        <dbReference type="ARBA" id="ARBA00004141"/>
    </source>
</evidence>
<feature type="transmembrane region" description="Helical" evidence="11">
    <location>
        <begin position="139"/>
        <end position="156"/>
    </location>
</feature>
<protein>
    <recommendedName>
        <fullName evidence="11">Peptidoglycan glycosyltransferase RodA</fullName>
        <shortName evidence="11">PGT</shortName>
        <ecNumber evidence="11">2.4.99.28</ecNumber>
    </recommendedName>
    <alternativeName>
        <fullName evidence="11">Cell elongation protein RodA</fullName>
    </alternativeName>
    <alternativeName>
        <fullName evidence="11">Cell wall polymerase</fullName>
    </alternativeName>
    <alternativeName>
        <fullName evidence="11">Peptidoglycan polymerase</fullName>
        <shortName evidence="11">PG polymerase</shortName>
    </alternativeName>
</protein>
<proteinExistence type="inferred from homology"/>
<comment type="function">
    <text evidence="11">Peptidoglycan polymerase that is essential for cell wall elongation.</text>
</comment>
<feature type="transmembrane region" description="Helical" evidence="11">
    <location>
        <begin position="105"/>
        <end position="127"/>
    </location>
</feature>
<dbReference type="OrthoDB" id="9768187at2"/>
<dbReference type="GO" id="GO:0015648">
    <property type="term" value="F:lipid-linked peptidoglycan transporter activity"/>
    <property type="evidence" value="ECO:0007669"/>
    <property type="project" value="TreeGrafter"/>
</dbReference>
<dbReference type="STRING" id="927083.DB32_001751"/>
<dbReference type="PANTHER" id="PTHR30474:SF1">
    <property type="entry name" value="PEPTIDOGLYCAN GLYCOSYLTRANSFERASE MRDB"/>
    <property type="match status" value="1"/>
</dbReference>
<dbReference type="HAMAP" id="MF_02079">
    <property type="entry name" value="PGT_RodA"/>
    <property type="match status" value="1"/>
</dbReference>
<evidence type="ECO:0000313" key="12">
    <source>
        <dbReference type="EMBL" id="AKF04602.1"/>
    </source>
</evidence>
<dbReference type="GO" id="GO:0071555">
    <property type="term" value="P:cell wall organization"/>
    <property type="evidence" value="ECO:0007669"/>
    <property type="project" value="UniProtKB-KW"/>
</dbReference>
<dbReference type="Pfam" id="PF01098">
    <property type="entry name" value="FTSW_RODA_SPOVE"/>
    <property type="match status" value="1"/>
</dbReference>
<evidence type="ECO:0000313" key="13">
    <source>
        <dbReference type="Proteomes" id="UP000034883"/>
    </source>
</evidence>
<dbReference type="GO" id="GO:0051301">
    <property type="term" value="P:cell division"/>
    <property type="evidence" value="ECO:0007669"/>
    <property type="project" value="InterPro"/>
</dbReference>
<keyword evidence="9 11" id="KW-0472">Membrane</keyword>
<feature type="transmembrane region" description="Helical" evidence="11">
    <location>
        <begin position="344"/>
        <end position="367"/>
    </location>
</feature>
<dbReference type="Proteomes" id="UP000034883">
    <property type="component" value="Chromosome"/>
</dbReference>
<dbReference type="UniPathway" id="UPA00219"/>
<dbReference type="GO" id="GO:0009252">
    <property type="term" value="P:peptidoglycan biosynthetic process"/>
    <property type="evidence" value="ECO:0007669"/>
    <property type="project" value="UniProtKB-UniRule"/>
</dbReference>
<keyword evidence="13" id="KW-1185">Reference proteome</keyword>
<evidence type="ECO:0000256" key="7">
    <source>
        <dbReference type="ARBA" id="ARBA00022984"/>
    </source>
</evidence>
<comment type="subcellular location">
    <subcellularLocation>
        <location evidence="11">Cell membrane</location>
        <topology evidence="11">Multi-pass membrane protein</topology>
    </subcellularLocation>
    <subcellularLocation>
        <location evidence="1">Membrane</location>
        <topology evidence="1">Multi-pass membrane protein</topology>
    </subcellularLocation>
</comment>
<keyword evidence="4 11" id="KW-0808">Transferase</keyword>
<feature type="transmembrane region" description="Helical" evidence="11">
    <location>
        <begin position="12"/>
        <end position="33"/>
    </location>
</feature>
<organism evidence="12 13">
    <name type="scientific">Sandaracinus amylolyticus</name>
    <dbReference type="NCBI Taxonomy" id="927083"/>
    <lineage>
        <taxon>Bacteria</taxon>
        <taxon>Pseudomonadati</taxon>
        <taxon>Myxococcota</taxon>
        <taxon>Polyangia</taxon>
        <taxon>Polyangiales</taxon>
        <taxon>Sandaracinaceae</taxon>
        <taxon>Sandaracinus</taxon>
    </lineage>
</organism>
<dbReference type="RefSeq" id="WP_053231926.1">
    <property type="nucleotide sequence ID" value="NZ_CP011125.1"/>
</dbReference>
<evidence type="ECO:0000256" key="3">
    <source>
        <dbReference type="ARBA" id="ARBA00022676"/>
    </source>
</evidence>
<evidence type="ECO:0000256" key="2">
    <source>
        <dbReference type="ARBA" id="ARBA00022475"/>
    </source>
</evidence>
<dbReference type="GO" id="GO:0008955">
    <property type="term" value="F:peptidoglycan glycosyltransferase activity"/>
    <property type="evidence" value="ECO:0007669"/>
    <property type="project" value="UniProtKB-UniRule"/>
</dbReference>
<feature type="transmembrane region" description="Helical" evidence="11">
    <location>
        <begin position="74"/>
        <end position="93"/>
    </location>
</feature>
<evidence type="ECO:0000256" key="11">
    <source>
        <dbReference type="HAMAP-Rule" id="MF_02079"/>
    </source>
</evidence>
<keyword evidence="10 11" id="KW-0961">Cell wall biogenesis/degradation</keyword>
<keyword evidence="2 11" id="KW-1003">Cell membrane</keyword>
<comment type="pathway">
    <text evidence="11">Cell wall biogenesis; peptidoglycan biosynthesis.</text>
</comment>
<dbReference type="GO" id="GO:0032153">
    <property type="term" value="C:cell division site"/>
    <property type="evidence" value="ECO:0007669"/>
    <property type="project" value="TreeGrafter"/>
</dbReference>
<keyword evidence="5 11" id="KW-0812">Transmembrane</keyword>
<gene>
    <name evidence="11" type="primary">rodA</name>
    <name evidence="12" type="ORF">DB32_001751</name>
</gene>
<comment type="similarity">
    <text evidence="11">Belongs to the SEDS family. MrdB/RodA subfamily.</text>
</comment>
<dbReference type="GO" id="GO:0005886">
    <property type="term" value="C:plasma membrane"/>
    <property type="evidence" value="ECO:0007669"/>
    <property type="project" value="UniProtKB-SubCell"/>
</dbReference>
<dbReference type="EMBL" id="CP011125">
    <property type="protein sequence ID" value="AKF04602.1"/>
    <property type="molecule type" value="Genomic_DNA"/>
</dbReference>
<keyword evidence="6 11" id="KW-0133">Cell shape</keyword>
<sequence length="372" mass="41268">MATLGKGFRDQFDWPLFVAVAALSVIGVTNLYSATSAARAALSELYIQQIYWLTLGAGVAVLIVAIDYRHFERFAWFAYGAGIVLLILVFLLAPEVRGSQRWIRIGAFSLQPSELMKMFLIVALAKYLHNDPKTEGRTLKDLVIPGIILGVPMLLILRQPDLGTALMCAFIFTSIMMLTNLKLRSLFTLVMAFVVSAPLIWLVGLEEYQRGRFLSYFDMMFGENPDILGDGWHTYQSMVAIGSGGFWGKGFMQGTQNQHHFLPDQHSDFPFSVWAEEHGFLGVMLLFGLYVFLILWGLKVASTAKDRFGAVIAVGVSAFFFWHTVINLGMVCGLLPVVGITLPLFSYGGSSVLVSMVGIGLLMNVSIRRFSF</sequence>
<feature type="transmembrane region" description="Helical" evidence="11">
    <location>
        <begin position="45"/>
        <end position="67"/>
    </location>
</feature>
<evidence type="ECO:0000256" key="8">
    <source>
        <dbReference type="ARBA" id="ARBA00022989"/>
    </source>
</evidence>
<dbReference type="NCBIfam" id="TIGR02210">
    <property type="entry name" value="rodA_shape"/>
    <property type="match status" value="1"/>
</dbReference>
<evidence type="ECO:0000256" key="6">
    <source>
        <dbReference type="ARBA" id="ARBA00022960"/>
    </source>
</evidence>
<dbReference type="InterPro" id="IPR001182">
    <property type="entry name" value="FtsW/RodA"/>
</dbReference>
<dbReference type="EC" id="2.4.99.28" evidence="11"/>
<evidence type="ECO:0000256" key="5">
    <source>
        <dbReference type="ARBA" id="ARBA00022692"/>
    </source>
</evidence>
<keyword evidence="8 11" id="KW-1133">Transmembrane helix</keyword>
<feature type="transmembrane region" description="Helical" evidence="11">
    <location>
        <begin position="162"/>
        <end position="179"/>
    </location>
</feature>
<dbReference type="PROSITE" id="PS00428">
    <property type="entry name" value="FTSW_RODA_SPOVE"/>
    <property type="match status" value="1"/>
</dbReference>
<dbReference type="KEGG" id="samy:DB32_001751"/>
<dbReference type="InterPro" id="IPR011923">
    <property type="entry name" value="RodA/MrdB"/>
</dbReference>